<dbReference type="RefSeq" id="WP_169324621.1">
    <property type="nucleotide sequence ID" value="NZ_JABCJJ010000010.1"/>
</dbReference>
<evidence type="ECO:0000313" key="3">
    <source>
        <dbReference type="Proteomes" id="UP000562124"/>
    </source>
</evidence>
<feature type="compositionally biased region" description="Basic and acidic residues" evidence="1">
    <location>
        <begin position="13"/>
        <end position="42"/>
    </location>
</feature>
<gene>
    <name evidence="2" type="ORF">HIR71_08455</name>
</gene>
<sequence length="42" mass="4534">MSTTSADPVPHTAAEHEHREGCGHATVEHRDHIDAAHDGHRG</sequence>
<protein>
    <submittedName>
        <fullName evidence="2">Zinc transporter permease</fullName>
    </submittedName>
</protein>
<dbReference type="AlphaFoldDB" id="A0A7Y0LXU8"/>
<dbReference type="Proteomes" id="UP000562124">
    <property type="component" value="Unassembled WGS sequence"/>
</dbReference>
<comment type="caution">
    <text evidence="2">The sequence shown here is derived from an EMBL/GenBank/DDBJ whole genome shotgun (WGS) entry which is preliminary data.</text>
</comment>
<feature type="region of interest" description="Disordered" evidence="1">
    <location>
        <begin position="1"/>
        <end position="42"/>
    </location>
</feature>
<dbReference type="EMBL" id="JABCJJ010000010">
    <property type="protein sequence ID" value="NMR20247.1"/>
    <property type="molecule type" value="Genomic_DNA"/>
</dbReference>
<evidence type="ECO:0000313" key="2">
    <source>
        <dbReference type="EMBL" id="NMR20247.1"/>
    </source>
</evidence>
<keyword evidence="3" id="KW-1185">Reference proteome</keyword>
<organism evidence="2 3">
    <name type="scientific">Cellulomonas fimi</name>
    <dbReference type="NCBI Taxonomy" id="1708"/>
    <lineage>
        <taxon>Bacteria</taxon>
        <taxon>Bacillati</taxon>
        <taxon>Actinomycetota</taxon>
        <taxon>Actinomycetes</taxon>
        <taxon>Micrococcales</taxon>
        <taxon>Cellulomonadaceae</taxon>
        <taxon>Cellulomonas</taxon>
    </lineage>
</organism>
<accession>A0A7Y0LXU8</accession>
<proteinExistence type="predicted"/>
<evidence type="ECO:0000256" key="1">
    <source>
        <dbReference type="SAM" id="MobiDB-lite"/>
    </source>
</evidence>
<name>A0A7Y0LXU8_CELFI</name>
<reference evidence="2 3" key="1">
    <citation type="submission" date="2020-04" db="EMBL/GenBank/DDBJ databases">
        <title>Sequencing and Assembly of C. fimi.</title>
        <authorList>
            <person name="Ramsey A.R."/>
        </authorList>
    </citation>
    <scope>NUCLEOTIDE SEQUENCE [LARGE SCALE GENOMIC DNA]</scope>
    <source>
        <strain evidence="2 3">SB</strain>
    </source>
</reference>